<accession>A0A6A7FX31</accession>
<organism evidence="3">
    <name type="scientific">Hirondellea gigas</name>
    <dbReference type="NCBI Taxonomy" id="1518452"/>
    <lineage>
        <taxon>Eukaryota</taxon>
        <taxon>Metazoa</taxon>
        <taxon>Ecdysozoa</taxon>
        <taxon>Arthropoda</taxon>
        <taxon>Crustacea</taxon>
        <taxon>Multicrustacea</taxon>
        <taxon>Malacostraca</taxon>
        <taxon>Eumalacostraca</taxon>
        <taxon>Peracarida</taxon>
        <taxon>Amphipoda</taxon>
        <taxon>Amphilochidea</taxon>
        <taxon>Lysianassida</taxon>
        <taxon>Lysianassidira</taxon>
        <taxon>Lysianassoidea</taxon>
        <taxon>Lysianassidae</taxon>
        <taxon>Hirondellea</taxon>
    </lineage>
</organism>
<evidence type="ECO:0000259" key="2">
    <source>
        <dbReference type="PROSITE" id="PS50191"/>
    </source>
</evidence>
<feature type="compositionally biased region" description="Low complexity" evidence="1">
    <location>
        <begin position="67"/>
        <end position="92"/>
    </location>
</feature>
<feature type="region of interest" description="Disordered" evidence="1">
    <location>
        <begin position="155"/>
        <end position="192"/>
    </location>
</feature>
<dbReference type="Gene3D" id="3.40.525.10">
    <property type="entry name" value="CRAL-TRIO lipid binding domain"/>
    <property type="match status" value="1"/>
</dbReference>
<feature type="compositionally biased region" description="Pro residues" evidence="1">
    <location>
        <begin position="14"/>
        <end position="24"/>
    </location>
</feature>
<dbReference type="PANTHER" id="PTHR45808:SF2">
    <property type="entry name" value="RHO GTPASE-ACTIVATING PROTEIN 68F"/>
    <property type="match status" value="1"/>
</dbReference>
<proteinExistence type="evidence at transcript level"/>
<dbReference type="InterPro" id="IPR022181">
    <property type="entry name" value="Bcl2-/adenovirus-E1B"/>
</dbReference>
<dbReference type="CDD" id="cd00170">
    <property type="entry name" value="SEC14"/>
    <property type="match status" value="1"/>
</dbReference>
<dbReference type="SMART" id="SM00516">
    <property type="entry name" value="SEC14"/>
    <property type="match status" value="1"/>
</dbReference>
<dbReference type="SUPFAM" id="SSF52087">
    <property type="entry name" value="CRAL/TRIO domain"/>
    <property type="match status" value="1"/>
</dbReference>
<feature type="compositionally biased region" description="Basic and acidic residues" evidence="1">
    <location>
        <begin position="94"/>
        <end position="104"/>
    </location>
</feature>
<dbReference type="GO" id="GO:0007264">
    <property type="term" value="P:small GTPase-mediated signal transduction"/>
    <property type="evidence" value="ECO:0007669"/>
    <property type="project" value="TreeGrafter"/>
</dbReference>
<feature type="domain" description="CRAL-TRIO" evidence="2">
    <location>
        <begin position="804"/>
        <end position="946"/>
    </location>
</feature>
<dbReference type="InterPro" id="IPR001251">
    <property type="entry name" value="CRAL-TRIO_dom"/>
</dbReference>
<feature type="compositionally biased region" description="Polar residues" evidence="1">
    <location>
        <begin position="116"/>
        <end position="128"/>
    </location>
</feature>
<name>A0A6A7FX31_9CRUS</name>
<dbReference type="AlphaFoldDB" id="A0A6A7FX31"/>
<dbReference type="PANTHER" id="PTHR45808">
    <property type="entry name" value="RHO GTPASE-ACTIVATING PROTEIN 68F"/>
    <property type="match status" value="1"/>
</dbReference>
<sequence>MRGGAAGDEGAMDHPPPPTLPPVQPQGGSAPVAHKSPPLSAAPSQVSLAPSDLTTSDPDLSHGGGSLASSSVSLASTSRPPSSSSGLASPDLAPHPHTDITHAVEEEEEENDDDVTGNSNAVPESDASSQDHRLNNSSDVYMEDSITGGYASIQEKKASATDADIAQSITSADDEASSAEEGSPKLNGGERALKVSQQYEGEGSDTEEDYFEEYHLPNTHENAFVRHCSFRRKVELTPINAPDAQTIEDLVRNGEYERHGSIRRKIVSSDSALPENSESGLCKLEEGRATHSGPISHVGEFSEDFREIEKLMNDETVDEEAVYLADKVAAGNNEQLRYDDTLLNPRTGLVSNDTPKLLMRGKNTFTSTPNNVYASTADYASIDLSASLHDNSHTNRNESIEFSNEPESLSIELSTLNKVKECMDFSKTREMYNLTGKLQDMLTAVEVEEVLNNSHRYTDYIDSGVLEALFNTISEQMSMTGQPMSISFNKHDLKHKAIKEKRKLTEEELELERKIKQKLLMEELAMDSLPYINVQSPEESVSTVNENIEESETPVVMRKKKGTLEGSDGESSRYSTIERRKSIKINAGQNQIEVEGVFVESDFKDSKLKTIPAPSIDLMNSGSQDDLDISDLDSRSYDESLDLENTPGNTLLEVTGGATLDDLSQISIPSIRITRTESSKEGEQDNSSVSNLYIVDESTDNTSLEYNPTEEYGACRPANQTETESDDSRHLTTDGATSHRKPLSKTAPRRVSPPPNFLAELSAAEEQDEERHWRSVVIGGIWRRIDMKCIAPYIKCISPGGHHAGYAVVVVSACQLPVRTTPDYAYVMDNLFLYILSRLEQLVCDDYILVYLSGGRIVTQTGPNFHWLKAAYQMIDRKLRKNLQALLVVHPSLWVRTIVALTRPFISSKFYRKLTFVYSLTELAQLIPLDQLAIPDSVKEADFELMIREKKRNVARRPRPAALS</sequence>
<feature type="region of interest" description="Disordered" evidence="1">
    <location>
        <begin position="699"/>
        <end position="756"/>
    </location>
</feature>
<evidence type="ECO:0000256" key="1">
    <source>
        <dbReference type="SAM" id="MobiDB-lite"/>
    </source>
</evidence>
<dbReference type="GO" id="GO:0005737">
    <property type="term" value="C:cytoplasm"/>
    <property type="evidence" value="ECO:0007669"/>
    <property type="project" value="TreeGrafter"/>
</dbReference>
<feature type="region of interest" description="Disordered" evidence="1">
    <location>
        <begin position="1"/>
        <end position="141"/>
    </location>
</feature>
<dbReference type="EMBL" id="IACT01003317">
    <property type="protein sequence ID" value="LAC22565.1"/>
    <property type="molecule type" value="mRNA"/>
</dbReference>
<feature type="compositionally biased region" description="Acidic residues" evidence="1">
    <location>
        <begin position="105"/>
        <end position="115"/>
    </location>
</feature>
<dbReference type="PROSITE" id="PS50191">
    <property type="entry name" value="CRAL_TRIO"/>
    <property type="match status" value="1"/>
</dbReference>
<dbReference type="InterPro" id="IPR036865">
    <property type="entry name" value="CRAL-TRIO_dom_sf"/>
</dbReference>
<dbReference type="Pfam" id="PF13716">
    <property type="entry name" value="CRAL_TRIO_2"/>
    <property type="match status" value="1"/>
</dbReference>
<feature type="compositionally biased region" description="Polar residues" evidence="1">
    <location>
        <begin position="42"/>
        <end position="58"/>
    </location>
</feature>
<evidence type="ECO:0000313" key="3">
    <source>
        <dbReference type="EMBL" id="LAC22565.1"/>
    </source>
</evidence>
<dbReference type="Pfam" id="PF12496">
    <property type="entry name" value="BNIP2"/>
    <property type="match status" value="1"/>
</dbReference>
<dbReference type="GO" id="GO:0005096">
    <property type="term" value="F:GTPase activator activity"/>
    <property type="evidence" value="ECO:0007669"/>
    <property type="project" value="TreeGrafter"/>
</dbReference>
<protein>
    <submittedName>
        <fullName evidence="3">Protein prune homolog 2-like isoform X1</fullName>
    </submittedName>
</protein>
<reference evidence="3" key="1">
    <citation type="submission" date="2017-11" db="EMBL/GenBank/DDBJ databases">
        <title>The sensing device of the deep-sea amphipod.</title>
        <authorList>
            <person name="Kobayashi H."/>
            <person name="Nagahama T."/>
            <person name="Arai W."/>
            <person name="Sasagawa Y."/>
            <person name="Umeda M."/>
            <person name="Hayashi T."/>
            <person name="Nikaido I."/>
            <person name="Watanabe H."/>
            <person name="Oguri K."/>
            <person name="Kitazato H."/>
            <person name="Fujioka K."/>
            <person name="Kido Y."/>
            <person name="Takami H."/>
        </authorList>
    </citation>
    <scope>NUCLEOTIDE SEQUENCE</scope>
    <source>
        <tissue evidence="3">Whole body</tissue>
    </source>
</reference>